<accession>A0A3E1YCC7</accession>
<name>A0A3E1YCC7_9BACT</name>
<dbReference type="InterPro" id="IPR032808">
    <property type="entry name" value="DoxX"/>
</dbReference>
<keyword evidence="4 5" id="KW-0472">Membrane</keyword>
<dbReference type="RefSeq" id="WP_116975225.1">
    <property type="nucleotide sequence ID" value="NZ_QPMM01000003.1"/>
</dbReference>
<feature type="transmembrane region" description="Helical" evidence="5">
    <location>
        <begin position="106"/>
        <end position="124"/>
    </location>
</feature>
<comment type="caution">
    <text evidence="6">The sequence shown here is derived from an EMBL/GenBank/DDBJ whole genome shotgun (WGS) entry which is preliminary data.</text>
</comment>
<sequence length="132" mass="14971">MENYGIAYFLMRLGVAMSMFGHGLVRLPKLHGFSGWMMKSFENAMLPPALVQPFSYTLPIAEFIVGLFLLLGLFTRYSLIAGSVVMITLIFGTTLIENWDALPSQLIHLGLMVVLLIFIQYNYWSADRVFKL</sequence>
<keyword evidence="3 5" id="KW-1133">Transmembrane helix</keyword>
<feature type="transmembrane region" description="Helical" evidence="5">
    <location>
        <begin position="77"/>
        <end position="99"/>
    </location>
</feature>
<dbReference type="GO" id="GO:0016020">
    <property type="term" value="C:membrane"/>
    <property type="evidence" value="ECO:0007669"/>
    <property type="project" value="UniProtKB-SubCell"/>
</dbReference>
<keyword evidence="7" id="KW-1185">Reference proteome</keyword>
<dbReference type="Proteomes" id="UP000260644">
    <property type="component" value="Unassembled WGS sequence"/>
</dbReference>
<organism evidence="6 7">
    <name type="scientific">Chitinophaga silvatica</name>
    <dbReference type="NCBI Taxonomy" id="2282649"/>
    <lineage>
        <taxon>Bacteria</taxon>
        <taxon>Pseudomonadati</taxon>
        <taxon>Bacteroidota</taxon>
        <taxon>Chitinophagia</taxon>
        <taxon>Chitinophagales</taxon>
        <taxon>Chitinophagaceae</taxon>
        <taxon>Chitinophaga</taxon>
    </lineage>
</organism>
<evidence type="ECO:0000313" key="7">
    <source>
        <dbReference type="Proteomes" id="UP000260644"/>
    </source>
</evidence>
<feature type="transmembrane region" description="Helical" evidence="5">
    <location>
        <begin position="6"/>
        <end position="25"/>
    </location>
</feature>
<evidence type="ECO:0000256" key="1">
    <source>
        <dbReference type="ARBA" id="ARBA00004141"/>
    </source>
</evidence>
<dbReference type="OrthoDB" id="4732370at2"/>
<evidence type="ECO:0000256" key="2">
    <source>
        <dbReference type="ARBA" id="ARBA00022692"/>
    </source>
</evidence>
<dbReference type="AlphaFoldDB" id="A0A3E1YCC7"/>
<evidence type="ECO:0000256" key="5">
    <source>
        <dbReference type="SAM" id="Phobius"/>
    </source>
</evidence>
<evidence type="ECO:0000256" key="3">
    <source>
        <dbReference type="ARBA" id="ARBA00022989"/>
    </source>
</evidence>
<comment type="subcellular location">
    <subcellularLocation>
        <location evidence="1">Membrane</location>
        <topology evidence="1">Multi-pass membrane protein</topology>
    </subcellularLocation>
</comment>
<feature type="transmembrane region" description="Helical" evidence="5">
    <location>
        <begin position="46"/>
        <end position="71"/>
    </location>
</feature>
<evidence type="ECO:0000256" key="4">
    <source>
        <dbReference type="ARBA" id="ARBA00023136"/>
    </source>
</evidence>
<proteinExistence type="predicted"/>
<gene>
    <name evidence="6" type="ORF">DVR12_08405</name>
</gene>
<keyword evidence="2 5" id="KW-0812">Transmembrane</keyword>
<reference evidence="6 7" key="1">
    <citation type="submission" date="2018-07" db="EMBL/GenBank/DDBJ databases">
        <title>Chitinophaga K2CV101002-2 sp. nov., isolated from a monsoon evergreen broad-leaved forest soil.</title>
        <authorList>
            <person name="Lv Y."/>
        </authorList>
    </citation>
    <scope>NUCLEOTIDE SEQUENCE [LARGE SCALE GENOMIC DNA]</scope>
    <source>
        <strain evidence="6 7">GDMCC 1.1288</strain>
    </source>
</reference>
<dbReference type="EMBL" id="QPMM01000003">
    <property type="protein sequence ID" value="RFS23899.1"/>
    <property type="molecule type" value="Genomic_DNA"/>
</dbReference>
<evidence type="ECO:0000313" key="6">
    <source>
        <dbReference type="EMBL" id="RFS23899.1"/>
    </source>
</evidence>
<protein>
    <submittedName>
        <fullName evidence="6">DoxX family membrane protein</fullName>
    </submittedName>
</protein>
<dbReference type="Pfam" id="PF07681">
    <property type="entry name" value="DoxX"/>
    <property type="match status" value="1"/>
</dbReference>